<comment type="caution">
    <text evidence="1">The sequence shown here is derived from an EMBL/GenBank/DDBJ whole genome shotgun (WGS) entry which is preliminary data.</text>
</comment>
<reference evidence="1" key="1">
    <citation type="submission" date="2022-07" db="EMBL/GenBank/DDBJ databases">
        <authorList>
            <person name="Macas J."/>
            <person name="Novak P."/>
            <person name="Neumann P."/>
        </authorList>
    </citation>
    <scope>NUCLEOTIDE SEQUENCE</scope>
</reference>
<evidence type="ECO:0000313" key="2">
    <source>
        <dbReference type="Proteomes" id="UP001152523"/>
    </source>
</evidence>
<accession>A0AAV0G4K2</accession>
<proteinExistence type="predicted"/>
<sequence length="31" mass="3207">MVAFDPILKIASPVDASVSSDVSITTPLANF</sequence>
<dbReference type="Proteomes" id="UP001152523">
    <property type="component" value="Unassembled WGS sequence"/>
</dbReference>
<keyword evidence="2" id="KW-1185">Reference proteome</keyword>
<name>A0AAV0G4K2_9ASTE</name>
<gene>
    <name evidence="1" type="ORF">CEPIT_LOCUS40261</name>
</gene>
<organism evidence="1 2">
    <name type="scientific">Cuscuta epithymum</name>
    <dbReference type="NCBI Taxonomy" id="186058"/>
    <lineage>
        <taxon>Eukaryota</taxon>
        <taxon>Viridiplantae</taxon>
        <taxon>Streptophyta</taxon>
        <taxon>Embryophyta</taxon>
        <taxon>Tracheophyta</taxon>
        <taxon>Spermatophyta</taxon>
        <taxon>Magnoliopsida</taxon>
        <taxon>eudicotyledons</taxon>
        <taxon>Gunneridae</taxon>
        <taxon>Pentapetalae</taxon>
        <taxon>asterids</taxon>
        <taxon>lamiids</taxon>
        <taxon>Solanales</taxon>
        <taxon>Convolvulaceae</taxon>
        <taxon>Cuscuteae</taxon>
        <taxon>Cuscuta</taxon>
        <taxon>Cuscuta subgen. Cuscuta</taxon>
    </lineage>
</organism>
<dbReference type="EMBL" id="CAMAPF010001045">
    <property type="protein sequence ID" value="CAH9142905.1"/>
    <property type="molecule type" value="Genomic_DNA"/>
</dbReference>
<protein>
    <submittedName>
        <fullName evidence="1">Uncharacterized protein</fullName>
    </submittedName>
</protein>
<evidence type="ECO:0000313" key="1">
    <source>
        <dbReference type="EMBL" id="CAH9142905.1"/>
    </source>
</evidence>
<dbReference type="AlphaFoldDB" id="A0AAV0G4K2"/>